<reference evidence="3" key="1">
    <citation type="submission" date="2013-09" db="EMBL/GenBank/DDBJ databases">
        <title>Corchorus olitorius genome sequencing.</title>
        <authorList>
            <person name="Alam M."/>
            <person name="Haque M.S."/>
            <person name="Islam M.S."/>
            <person name="Emdad E.M."/>
            <person name="Islam M.M."/>
            <person name="Ahmed B."/>
            <person name="Halim A."/>
            <person name="Hossen Q.M.M."/>
            <person name="Hossain M.Z."/>
            <person name="Ahmed R."/>
            <person name="Khan M.M."/>
            <person name="Islam R."/>
            <person name="Rashid M.M."/>
            <person name="Khan S.A."/>
            <person name="Rahman M.S."/>
            <person name="Alam M."/>
            <person name="Yahiya A.S."/>
            <person name="Khan M.S."/>
            <person name="Azam M.S."/>
            <person name="Haque T."/>
            <person name="Lashkar M.Z.H."/>
            <person name="Akhand A.I."/>
            <person name="Morshed G."/>
            <person name="Roy S."/>
            <person name="Uddin K.S."/>
            <person name="Rabeya T."/>
            <person name="Hossain A.S."/>
            <person name="Chowdhury A."/>
            <person name="Snigdha A.R."/>
            <person name="Mortoza M.S."/>
            <person name="Matin S.A."/>
            <person name="Hoque S.M.E."/>
            <person name="Islam M.K."/>
            <person name="Roy D.K."/>
            <person name="Haider R."/>
            <person name="Moosa M.M."/>
            <person name="Elias S.M."/>
            <person name="Hasan A.M."/>
            <person name="Jahan S."/>
            <person name="Shafiuddin M."/>
            <person name="Mahmood N."/>
            <person name="Shommy N.S."/>
        </authorList>
    </citation>
    <scope>NUCLEOTIDE SEQUENCE [LARGE SCALE GENOMIC DNA]</scope>
    <source>
        <strain evidence="3">cv. O-4</strain>
    </source>
</reference>
<dbReference type="GO" id="GO:0003676">
    <property type="term" value="F:nucleic acid binding"/>
    <property type="evidence" value="ECO:0007669"/>
    <property type="project" value="InterPro"/>
</dbReference>
<accession>A0A1R3HQ08</accession>
<dbReference type="InterPro" id="IPR044730">
    <property type="entry name" value="RNase_H-like_dom_plant"/>
</dbReference>
<dbReference type="InterPro" id="IPR002156">
    <property type="entry name" value="RNaseH_domain"/>
</dbReference>
<evidence type="ECO:0000313" key="3">
    <source>
        <dbReference type="Proteomes" id="UP000187203"/>
    </source>
</evidence>
<dbReference type="Proteomes" id="UP000187203">
    <property type="component" value="Unassembled WGS sequence"/>
</dbReference>
<dbReference type="InterPro" id="IPR052929">
    <property type="entry name" value="RNase_H-like_EbsB-rel"/>
</dbReference>
<dbReference type="AlphaFoldDB" id="A0A1R3HQ08"/>
<feature type="domain" description="RNase H type-1" evidence="1">
    <location>
        <begin position="136"/>
        <end position="258"/>
    </location>
</feature>
<dbReference type="OrthoDB" id="1166560at2759"/>
<dbReference type="CDD" id="cd06222">
    <property type="entry name" value="RNase_H_like"/>
    <property type="match status" value="1"/>
</dbReference>
<dbReference type="PANTHER" id="PTHR47074:SF11">
    <property type="entry name" value="REVERSE TRANSCRIPTASE-LIKE PROTEIN"/>
    <property type="match status" value="1"/>
</dbReference>
<protein>
    <recommendedName>
        <fullName evidence="1">RNase H type-1 domain-containing protein</fullName>
    </recommendedName>
</protein>
<dbReference type="STRING" id="93759.A0A1R3HQ08"/>
<evidence type="ECO:0000259" key="1">
    <source>
        <dbReference type="Pfam" id="PF13456"/>
    </source>
</evidence>
<sequence length="289" mass="32420">MPNVLEDQGPQRVSELIDKDTRTWKLANIEQWTSEGVQQAIESIPLGVFGREDQRTWPYTKNGKYTVKSGYYALKTAVPRQSQQEIDPGGTVYRIQRAVFEFVNLENKQQSSSIQTDTLEMQKLWQKPPDDWLKINSDGSFCPKSKAAGIGIVVRDSIGRVLDAISAKVKASDVLTVEALALREAVKLAVAKGFHKVCFESDSSILVNDVNNNDCGSQTWKISAVIRDIQILVNSIENAEVKLISRTANLAADWFAKQSRQRMSYVDWRQHPPSSLVKIWSFDGVPAPH</sequence>
<comment type="caution">
    <text evidence="2">The sequence shown here is derived from an EMBL/GenBank/DDBJ whole genome shotgun (WGS) entry which is preliminary data.</text>
</comment>
<organism evidence="2 3">
    <name type="scientific">Corchorus olitorius</name>
    <dbReference type="NCBI Taxonomy" id="93759"/>
    <lineage>
        <taxon>Eukaryota</taxon>
        <taxon>Viridiplantae</taxon>
        <taxon>Streptophyta</taxon>
        <taxon>Embryophyta</taxon>
        <taxon>Tracheophyta</taxon>
        <taxon>Spermatophyta</taxon>
        <taxon>Magnoliopsida</taxon>
        <taxon>eudicotyledons</taxon>
        <taxon>Gunneridae</taxon>
        <taxon>Pentapetalae</taxon>
        <taxon>rosids</taxon>
        <taxon>malvids</taxon>
        <taxon>Malvales</taxon>
        <taxon>Malvaceae</taxon>
        <taxon>Grewioideae</taxon>
        <taxon>Apeibeae</taxon>
        <taxon>Corchorus</taxon>
    </lineage>
</organism>
<evidence type="ECO:0000313" key="2">
    <source>
        <dbReference type="EMBL" id="OMO72479.1"/>
    </source>
</evidence>
<dbReference type="InterPro" id="IPR012337">
    <property type="entry name" value="RNaseH-like_sf"/>
</dbReference>
<dbReference type="EMBL" id="AWUE01019642">
    <property type="protein sequence ID" value="OMO72479.1"/>
    <property type="molecule type" value="Genomic_DNA"/>
</dbReference>
<keyword evidence="3" id="KW-1185">Reference proteome</keyword>
<dbReference type="InterPro" id="IPR036397">
    <property type="entry name" value="RNaseH_sf"/>
</dbReference>
<dbReference type="PANTHER" id="PTHR47074">
    <property type="entry name" value="BNAC02G40300D PROTEIN"/>
    <property type="match status" value="1"/>
</dbReference>
<dbReference type="Pfam" id="PF13456">
    <property type="entry name" value="RVT_3"/>
    <property type="match status" value="1"/>
</dbReference>
<gene>
    <name evidence="2" type="ORF">COLO4_27602</name>
</gene>
<dbReference type="GO" id="GO:0004523">
    <property type="term" value="F:RNA-DNA hybrid ribonuclease activity"/>
    <property type="evidence" value="ECO:0007669"/>
    <property type="project" value="InterPro"/>
</dbReference>
<name>A0A1R3HQ08_9ROSI</name>
<proteinExistence type="predicted"/>
<dbReference type="Gene3D" id="3.30.420.10">
    <property type="entry name" value="Ribonuclease H-like superfamily/Ribonuclease H"/>
    <property type="match status" value="1"/>
</dbReference>
<dbReference type="SUPFAM" id="SSF53098">
    <property type="entry name" value="Ribonuclease H-like"/>
    <property type="match status" value="1"/>
</dbReference>